<protein>
    <submittedName>
        <fullName evidence="1">Uncharacterized protein</fullName>
    </submittedName>
</protein>
<reference evidence="1 2" key="1">
    <citation type="submission" date="2019-02" db="EMBL/GenBank/DDBJ databases">
        <title>Deep-cultivation of Planctomycetes and their phenomic and genomic characterization uncovers novel biology.</title>
        <authorList>
            <person name="Wiegand S."/>
            <person name="Jogler M."/>
            <person name="Boedeker C."/>
            <person name="Pinto D."/>
            <person name="Vollmers J."/>
            <person name="Rivas-Marin E."/>
            <person name="Kohn T."/>
            <person name="Peeters S.H."/>
            <person name="Heuer A."/>
            <person name="Rast P."/>
            <person name="Oberbeckmann S."/>
            <person name="Bunk B."/>
            <person name="Jeske O."/>
            <person name="Meyerdierks A."/>
            <person name="Storesund J.E."/>
            <person name="Kallscheuer N."/>
            <person name="Luecker S."/>
            <person name="Lage O.M."/>
            <person name="Pohl T."/>
            <person name="Merkel B.J."/>
            <person name="Hornburger P."/>
            <person name="Mueller R.-W."/>
            <person name="Bruemmer F."/>
            <person name="Labrenz M."/>
            <person name="Spormann A.M."/>
            <person name="Op den Camp H."/>
            <person name="Overmann J."/>
            <person name="Amann R."/>
            <person name="Jetten M.S.M."/>
            <person name="Mascher T."/>
            <person name="Medema M.H."/>
            <person name="Devos D.P."/>
            <person name="Kaster A.-K."/>
            <person name="Ovreas L."/>
            <person name="Rohde M."/>
            <person name="Galperin M.Y."/>
            <person name="Jogler C."/>
        </authorList>
    </citation>
    <scope>NUCLEOTIDE SEQUENCE [LARGE SCALE GENOMIC DNA]</scope>
    <source>
        <strain evidence="1 2">Pan161</strain>
    </source>
</reference>
<dbReference type="KEGG" id="gax:Pan161_21240"/>
<keyword evidence="2" id="KW-1185">Reference proteome</keyword>
<proteinExistence type="predicted"/>
<dbReference type="Proteomes" id="UP000316855">
    <property type="component" value="Chromosome"/>
</dbReference>
<evidence type="ECO:0000313" key="2">
    <source>
        <dbReference type="Proteomes" id="UP000316855"/>
    </source>
</evidence>
<accession>A0A517VBT0</accession>
<organism evidence="1 2">
    <name type="scientific">Gimesia algae</name>
    <dbReference type="NCBI Taxonomy" id="2527971"/>
    <lineage>
        <taxon>Bacteria</taxon>
        <taxon>Pseudomonadati</taxon>
        <taxon>Planctomycetota</taxon>
        <taxon>Planctomycetia</taxon>
        <taxon>Planctomycetales</taxon>
        <taxon>Planctomycetaceae</taxon>
        <taxon>Gimesia</taxon>
    </lineage>
</organism>
<name>A0A517VBT0_9PLAN</name>
<sequence>MRSSNTASMTPLILSLLILICLCISRLPAVDPVLSETKIEWGPDLSQYSYKTEHCLKAKAAFQFSLSCFPSGVPRIVKRSITLNHHL</sequence>
<gene>
    <name evidence="1" type="ORF">Pan161_21240</name>
</gene>
<evidence type="ECO:0000313" key="1">
    <source>
        <dbReference type="EMBL" id="QDT90472.1"/>
    </source>
</evidence>
<dbReference type="AlphaFoldDB" id="A0A517VBT0"/>
<dbReference type="EMBL" id="CP036343">
    <property type="protein sequence ID" value="QDT90472.1"/>
    <property type="molecule type" value="Genomic_DNA"/>
</dbReference>